<feature type="transmembrane region" description="Helical" evidence="1">
    <location>
        <begin position="55"/>
        <end position="79"/>
    </location>
</feature>
<feature type="transmembrane region" description="Helical" evidence="1">
    <location>
        <begin position="91"/>
        <end position="111"/>
    </location>
</feature>
<dbReference type="EMBL" id="LAZR01000202">
    <property type="protein sequence ID" value="KKN82338.1"/>
    <property type="molecule type" value="Genomic_DNA"/>
</dbReference>
<evidence type="ECO:0000259" key="2">
    <source>
        <dbReference type="Pfam" id="PF02517"/>
    </source>
</evidence>
<proteinExistence type="predicted"/>
<gene>
    <name evidence="3" type="ORF">LCGC14_0309980</name>
</gene>
<feature type="transmembrane region" description="Helical" evidence="1">
    <location>
        <begin position="180"/>
        <end position="197"/>
    </location>
</feature>
<dbReference type="Pfam" id="PF02517">
    <property type="entry name" value="Rce1-like"/>
    <property type="match status" value="1"/>
</dbReference>
<accession>A0A0F9WU14</accession>
<feature type="transmembrane region" description="Helical" evidence="1">
    <location>
        <begin position="203"/>
        <end position="219"/>
    </location>
</feature>
<keyword evidence="1" id="KW-0472">Membrane</keyword>
<comment type="caution">
    <text evidence="3">The sequence shown here is derived from an EMBL/GenBank/DDBJ whole genome shotgun (WGS) entry which is preliminary data.</text>
</comment>
<evidence type="ECO:0000313" key="3">
    <source>
        <dbReference type="EMBL" id="KKN82338.1"/>
    </source>
</evidence>
<feature type="transmembrane region" description="Helical" evidence="1">
    <location>
        <begin position="20"/>
        <end position="43"/>
    </location>
</feature>
<dbReference type="AlphaFoldDB" id="A0A0F9WU14"/>
<organism evidence="3">
    <name type="scientific">marine sediment metagenome</name>
    <dbReference type="NCBI Taxonomy" id="412755"/>
    <lineage>
        <taxon>unclassified sequences</taxon>
        <taxon>metagenomes</taxon>
        <taxon>ecological metagenomes</taxon>
    </lineage>
</organism>
<evidence type="ECO:0000256" key="1">
    <source>
        <dbReference type="SAM" id="Phobius"/>
    </source>
</evidence>
<dbReference type="InterPro" id="IPR003675">
    <property type="entry name" value="Rce1/LyrA-like_dom"/>
</dbReference>
<keyword evidence="1" id="KW-0812">Transmembrane</keyword>
<keyword evidence="1" id="KW-1133">Transmembrane helix</keyword>
<dbReference type="PANTHER" id="PTHR36435">
    <property type="entry name" value="SLR1288 PROTEIN"/>
    <property type="match status" value="1"/>
</dbReference>
<dbReference type="GO" id="GO:0004175">
    <property type="term" value="F:endopeptidase activity"/>
    <property type="evidence" value="ECO:0007669"/>
    <property type="project" value="UniProtKB-ARBA"/>
</dbReference>
<feature type="transmembrane region" description="Helical" evidence="1">
    <location>
        <begin position="149"/>
        <end position="168"/>
    </location>
</feature>
<protein>
    <recommendedName>
        <fullName evidence="2">CAAX prenyl protease 2/Lysostaphin resistance protein A-like domain-containing protein</fullName>
    </recommendedName>
</protein>
<dbReference type="PANTHER" id="PTHR36435:SF1">
    <property type="entry name" value="CAAX AMINO TERMINAL PROTEASE FAMILY PROTEIN"/>
    <property type="match status" value="1"/>
</dbReference>
<feature type="domain" description="CAAX prenyl protease 2/Lysostaphin resistance protein A-like" evidence="2">
    <location>
        <begin position="150"/>
        <end position="238"/>
    </location>
</feature>
<feature type="transmembrane region" description="Helical" evidence="1">
    <location>
        <begin position="226"/>
        <end position="246"/>
    </location>
</feature>
<reference evidence="3" key="1">
    <citation type="journal article" date="2015" name="Nature">
        <title>Complex archaea that bridge the gap between prokaryotes and eukaryotes.</title>
        <authorList>
            <person name="Spang A."/>
            <person name="Saw J.H."/>
            <person name="Jorgensen S.L."/>
            <person name="Zaremba-Niedzwiedzka K."/>
            <person name="Martijn J."/>
            <person name="Lind A.E."/>
            <person name="van Eijk R."/>
            <person name="Schleper C."/>
            <person name="Guy L."/>
            <person name="Ettema T.J."/>
        </authorList>
    </citation>
    <scope>NUCLEOTIDE SEQUENCE</scope>
</reference>
<dbReference type="GO" id="GO:0080120">
    <property type="term" value="P:CAAX-box protein maturation"/>
    <property type="evidence" value="ECO:0007669"/>
    <property type="project" value="UniProtKB-ARBA"/>
</dbReference>
<name>A0A0F9WU14_9ZZZZ</name>
<dbReference type="InterPro" id="IPR052710">
    <property type="entry name" value="CAAX_protease"/>
</dbReference>
<sequence>MIRFVALPQPSRSALDDGLILLRLAVLYGLLGVFSHYSAAWIMRQGGNRFHIDTQFLLLDALFAGMLILGSLVIAWLLKPTNSLRWLIGRNISWSGVWVALAGAAFMVLAADPLAQWLDFRFDPDTLLPEAGGSPQAITPLLDLPGARLAAGLLIAILWVPFAEELIFRGWLFQSLRQTRPGLLVALPASTVIFALVHSFYSPGGVLVIGLLGLILGWLRWKYDQLWLCVLAHAAYNGLTILMVALE</sequence>